<evidence type="ECO:0000313" key="2">
    <source>
        <dbReference type="EnsemblPlants" id="Bo2g136480.1"/>
    </source>
</evidence>
<feature type="domain" description="NYN" evidence="1">
    <location>
        <begin position="18"/>
        <end position="62"/>
    </location>
</feature>
<reference evidence="2 3" key="1">
    <citation type="journal article" date="2014" name="Genome Biol.">
        <title>Transcriptome and methylome profiling reveals relics of genome dominance in the mesopolyploid Brassica oleracea.</title>
        <authorList>
            <person name="Parkin I.A."/>
            <person name="Koh C."/>
            <person name="Tang H."/>
            <person name="Robinson S.J."/>
            <person name="Kagale S."/>
            <person name="Clarke W.E."/>
            <person name="Town C.D."/>
            <person name="Nixon J."/>
            <person name="Krishnakumar V."/>
            <person name="Bidwell S.L."/>
            <person name="Denoeud F."/>
            <person name="Belcram H."/>
            <person name="Links M.G."/>
            <person name="Just J."/>
            <person name="Clarke C."/>
            <person name="Bender T."/>
            <person name="Huebert T."/>
            <person name="Mason A.S."/>
            <person name="Pires J.C."/>
            <person name="Barker G."/>
            <person name="Moore J."/>
            <person name="Walley P.G."/>
            <person name="Manoli S."/>
            <person name="Batley J."/>
            <person name="Edwards D."/>
            <person name="Nelson M.N."/>
            <person name="Wang X."/>
            <person name="Paterson A.H."/>
            <person name="King G."/>
            <person name="Bancroft I."/>
            <person name="Chalhoub B."/>
            <person name="Sharpe A.G."/>
        </authorList>
    </citation>
    <scope>NUCLEOTIDE SEQUENCE</scope>
    <source>
        <strain evidence="2 3">cv. TO1000</strain>
    </source>
</reference>
<dbReference type="PANTHER" id="PTHR14379">
    <property type="entry name" value="LIMKAIN B LKAP"/>
    <property type="match status" value="1"/>
</dbReference>
<reference evidence="2" key="2">
    <citation type="submission" date="2015-03" db="UniProtKB">
        <authorList>
            <consortium name="EnsemblPlants"/>
        </authorList>
    </citation>
    <scope>IDENTIFICATION</scope>
</reference>
<dbReference type="AlphaFoldDB" id="A0A0D3AVJ9"/>
<evidence type="ECO:0000313" key="3">
    <source>
        <dbReference type="Proteomes" id="UP000032141"/>
    </source>
</evidence>
<protein>
    <recommendedName>
        <fullName evidence="1">NYN domain-containing protein</fullName>
    </recommendedName>
</protein>
<dbReference type="GO" id="GO:0004540">
    <property type="term" value="F:RNA nuclease activity"/>
    <property type="evidence" value="ECO:0007669"/>
    <property type="project" value="InterPro"/>
</dbReference>
<proteinExistence type="predicted"/>
<dbReference type="PANTHER" id="PTHR14379:SF57">
    <property type="entry name" value="NYN DOMAIN-CONTAINING PROTEIN"/>
    <property type="match status" value="1"/>
</dbReference>
<dbReference type="Pfam" id="PF01936">
    <property type="entry name" value="NYN"/>
    <property type="match status" value="1"/>
</dbReference>
<evidence type="ECO:0000259" key="1">
    <source>
        <dbReference type="Pfam" id="PF01936"/>
    </source>
</evidence>
<sequence length="75" mass="8333">MSPFSGMSFSGPYITSETGVFWDIDECEIPEELNAAQVLQRMRQNFSEGGHRGPVSFRAYGDMTGLDIQSSDGFF</sequence>
<dbReference type="GO" id="GO:0010468">
    <property type="term" value="P:regulation of gene expression"/>
    <property type="evidence" value="ECO:0007669"/>
    <property type="project" value="InterPro"/>
</dbReference>
<dbReference type="InterPro" id="IPR021139">
    <property type="entry name" value="NYN"/>
</dbReference>
<dbReference type="Proteomes" id="UP000032141">
    <property type="component" value="Chromosome C2"/>
</dbReference>
<dbReference type="HOGENOM" id="CLU_2674511_0_0_1"/>
<dbReference type="STRING" id="109376.A0A0D3AVJ9"/>
<dbReference type="GO" id="GO:0005777">
    <property type="term" value="C:peroxisome"/>
    <property type="evidence" value="ECO:0007669"/>
    <property type="project" value="InterPro"/>
</dbReference>
<name>A0A0D3AVJ9_BRAOL</name>
<organism evidence="2 3">
    <name type="scientific">Brassica oleracea var. oleracea</name>
    <dbReference type="NCBI Taxonomy" id="109376"/>
    <lineage>
        <taxon>Eukaryota</taxon>
        <taxon>Viridiplantae</taxon>
        <taxon>Streptophyta</taxon>
        <taxon>Embryophyta</taxon>
        <taxon>Tracheophyta</taxon>
        <taxon>Spermatophyta</taxon>
        <taxon>Magnoliopsida</taxon>
        <taxon>eudicotyledons</taxon>
        <taxon>Gunneridae</taxon>
        <taxon>Pentapetalae</taxon>
        <taxon>rosids</taxon>
        <taxon>malvids</taxon>
        <taxon>Brassicales</taxon>
        <taxon>Brassicaceae</taxon>
        <taxon>Brassiceae</taxon>
        <taxon>Brassica</taxon>
    </lineage>
</organism>
<accession>A0A0D3AVJ9</accession>
<keyword evidence="3" id="KW-1185">Reference proteome</keyword>
<dbReference type="InterPro" id="IPR024768">
    <property type="entry name" value="Marf1"/>
</dbReference>
<dbReference type="EnsemblPlants" id="Bo2g136480.1">
    <property type="protein sequence ID" value="Bo2g136480.1"/>
    <property type="gene ID" value="Bo2g136480"/>
</dbReference>
<dbReference type="Gramene" id="Bo2g136480.1">
    <property type="protein sequence ID" value="Bo2g136480.1"/>
    <property type="gene ID" value="Bo2g136480"/>
</dbReference>